<dbReference type="SUPFAM" id="SSF55729">
    <property type="entry name" value="Acyl-CoA N-acyltransferases (Nat)"/>
    <property type="match status" value="1"/>
</dbReference>
<accession>W8BT32</accession>
<dbReference type="InterPro" id="IPR016181">
    <property type="entry name" value="Acyl_CoA_acyltransferase"/>
</dbReference>
<sequence length="245" mass="27982">MSDKPRNLICNGELEIIKITDELYDDAVKLYSDNFLHQENVCLATRMPICKESLEQMQGACRKLLKENISFAVRNIANGELAAVAINHLICSQPETATFLDKTQKTVPPAMKCIREFLDRIEMSVDILKLWQIDCVFEIVFLSTSPKYAKRGLASSLSEYSIEYARRLKQGTLPPEELPAAHLRELKPSAVCSIFTSIYTQRIGRKFNFEILNELPYTDITFEGHTFAERIDPLHKCSTFEALRL</sequence>
<dbReference type="Gene3D" id="3.40.630.30">
    <property type="match status" value="1"/>
</dbReference>
<dbReference type="AlphaFoldDB" id="W8BT32"/>
<evidence type="ECO:0008006" key="2">
    <source>
        <dbReference type="Google" id="ProtNLM"/>
    </source>
</evidence>
<reference evidence="1" key="2">
    <citation type="journal article" date="2014" name="BMC Genomics">
        <title>A genomic perspective to assessing quality of mass-reared SIT flies used in Mediterranean fruit fly (Ceratitis capitata) eradication in California.</title>
        <authorList>
            <person name="Calla B."/>
            <person name="Hall B."/>
            <person name="Hou S."/>
            <person name="Geib S.M."/>
        </authorList>
    </citation>
    <scope>NUCLEOTIDE SEQUENCE</scope>
</reference>
<dbReference type="PANTHER" id="PTHR20905:SF28">
    <property type="entry name" value="GH28833P-RELATED"/>
    <property type="match status" value="1"/>
</dbReference>
<dbReference type="GO" id="GO:0008080">
    <property type="term" value="F:N-acetyltransferase activity"/>
    <property type="evidence" value="ECO:0007669"/>
    <property type="project" value="TreeGrafter"/>
</dbReference>
<proteinExistence type="evidence at transcript level"/>
<organism evidence="1">
    <name type="scientific">Ceratitis capitata</name>
    <name type="common">Mediterranean fruit fly</name>
    <name type="synonym">Tephritis capitata</name>
    <dbReference type="NCBI Taxonomy" id="7213"/>
    <lineage>
        <taxon>Eukaryota</taxon>
        <taxon>Metazoa</taxon>
        <taxon>Ecdysozoa</taxon>
        <taxon>Arthropoda</taxon>
        <taxon>Hexapoda</taxon>
        <taxon>Insecta</taxon>
        <taxon>Pterygota</taxon>
        <taxon>Neoptera</taxon>
        <taxon>Endopterygota</taxon>
        <taxon>Diptera</taxon>
        <taxon>Brachycera</taxon>
        <taxon>Muscomorpha</taxon>
        <taxon>Tephritoidea</taxon>
        <taxon>Tephritidae</taxon>
        <taxon>Ceratitis</taxon>
        <taxon>Ceratitis</taxon>
    </lineage>
</organism>
<evidence type="ECO:0000313" key="1">
    <source>
        <dbReference type="EMBL" id="JAC00074.1"/>
    </source>
</evidence>
<dbReference type="EMBL" id="GAMC01006482">
    <property type="protein sequence ID" value="JAC00074.1"/>
    <property type="molecule type" value="mRNA"/>
</dbReference>
<name>W8BT32_CERCA</name>
<reference evidence="1" key="1">
    <citation type="submission" date="2013-07" db="EMBL/GenBank/DDBJ databases">
        <authorList>
            <person name="Geib S."/>
        </authorList>
    </citation>
    <scope>NUCLEOTIDE SEQUENCE</scope>
</reference>
<protein>
    <recommendedName>
        <fullName evidence="2">N-acetyltransferase domain-containing protein</fullName>
    </recommendedName>
</protein>
<dbReference type="OrthoDB" id="8191594at2759"/>
<dbReference type="PANTHER" id="PTHR20905">
    <property type="entry name" value="N-ACETYLTRANSFERASE-RELATED"/>
    <property type="match status" value="1"/>
</dbReference>